<dbReference type="AlphaFoldDB" id="A0A3M4ATT0"/>
<proteinExistence type="predicted"/>
<protein>
    <submittedName>
        <fullName evidence="1">Uncharacterized protein</fullName>
    </submittedName>
</protein>
<evidence type="ECO:0000313" key="2">
    <source>
        <dbReference type="Proteomes" id="UP000281604"/>
    </source>
</evidence>
<comment type="caution">
    <text evidence="1">The sequence shown here is derived from an EMBL/GenBank/DDBJ whole genome shotgun (WGS) entry which is preliminary data.</text>
</comment>
<reference evidence="1 2" key="1">
    <citation type="submission" date="2018-08" db="EMBL/GenBank/DDBJ databases">
        <title>Recombination of ecologically and evolutionarily significant loci maintains genetic cohesion in the Pseudomonas syringae species complex.</title>
        <authorList>
            <person name="Dillon M."/>
            <person name="Thakur S."/>
            <person name="Almeida R.N.D."/>
            <person name="Weir B.S."/>
            <person name="Guttman D.S."/>
        </authorList>
    </citation>
    <scope>NUCLEOTIDE SEQUENCE [LARGE SCALE GENOMIC DNA]</scope>
    <source>
        <strain evidence="1 2">ICMP 3706</strain>
    </source>
</reference>
<sequence>MTAPRNASGPDAGRCVRRCHAGPPVQAWATGRLRRSGHRRPDRPVARQAKQLAVSIEVRSSPTPEFGRRAVQATGPLNQIGNALGRQQFTAGIGTPDTQVFRKRDQPFTTHTCSVFRVMAQADHGHARHGGDHRLTLFQAAGLVEVGDAFFGQQVGDVVAVNHDRCQRHAAFLCHLDRIEGFNEGGFTAFLKRLDHLHHELFAAFQIGIRAALVLLAHVQPGRSGMTSAARIMAHVRRAAKTCQPATGDGRGMPVAIHLQGRADEQVNGILASQLTELAIGTQRAVASGEEHIRARSDVVFHAQFGAETMHALDPAAFDGRDQRRMRVKRPVTADLALEAQRLAVSRQNQFNGCGIEANAVVQRLNVVFFVDAANRHHRHQYVHWLDVPRVAGEQRLDVERLVGHHHKIDPRGRNVHARQFADIIHQLIDLNDDDAIAECGRLDQRRGVLGARAGVDVACPVGHEACGQHHVGNQVHHQPRIQFDVGVDRTDFQQAVFQQLADAQALCAGKREVQFACDALLEKVQMLGAANAWHDHVQVMHLARIDFGQRAGQEVRLLLVVALKHHPITGNQQGLQRRDNLVGRQHYAIGQRPHLLQTPLLLGATTCPACVGGSCCHDRSTILLSWATLGAIGAGINQAARRIVTAGVTIVKVIIF</sequence>
<organism evidence="1 2">
    <name type="scientific">Pseudomonas syringae pv. persicae</name>
    <dbReference type="NCBI Taxonomy" id="237306"/>
    <lineage>
        <taxon>Bacteria</taxon>
        <taxon>Pseudomonadati</taxon>
        <taxon>Pseudomonadota</taxon>
        <taxon>Gammaproteobacteria</taxon>
        <taxon>Pseudomonadales</taxon>
        <taxon>Pseudomonadaceae</taxon>
        <taxon>Pseudomonas</taxon>
    </lineage>
</organism>
<name>A0A3M4ATT0_9PSED</name>
<evidence type="ECO:0000313" key="1">
    <source>
        <dbReference type="EMBL" id="RMP10192.1"/>
    </source>
</evidence>
<dbReference type="EMBL" id="RBQE01000180">
    <property type="protein sequence ID" value="RMP10192.1"/>
    <property type="molecule type" value="Genomic_DNA"/>
</dbReference>
<gene>
    <name evidence="1" type="ORF">ALQ30_05654</name>
</gene>
<dbReference type="Proteomes" id="UP000281604">
    <property type="component" value="Unassembled WGS sequence"/>
</dbReference>
<accession>A0A3M4ATT0</accession>